<dbReference type="RefSeq" id="WP_258902196.1">
    <property type="nucleotide sequence ID" value="NZ_JAUSWC010000017.1"/>
</dbReference>
<reference evidence="2 3" key="1">
    <citation type="submission" date="2023-07" db="EMBL/GenBank/DDBJ databases">
        <title>Genomic Encyclopedia of Type Strains, Phase IV (KMG-IV): sequencing the most valuable type-strain genomes for metagenomic binning, comparative biology and taxonomic classification.</title>
        <authorList>
            <person name="Goeker M."/>
        </authorList>
    </citation>
    <scope>NUCLEOTIDE SEQUENCE [LARGE SCALE GENOMIC DNA]</scope>
    <source>
        <strain evidence="2 3">DSM 40573</strain>
    </source>
</reference>
<proteinExistence type="predicted"/>
<keyword evidence="3" id="KW-1185">Reference proteome</keyword>
<sequence>MDEAALRGAERRLGRRLPGPLADVLRKNGGGVVVDTYGTDVVWPLERIVEENLSFWSGEAFAGLYMPFDPLLFLGDNGGGDQFALVVRPERDDVFVWEHETDSPRAWLVNADPGQGHVPPFSDGQVWN</sequence>
<dbReference type="InterPro" id="IPR018958">
    <property type="entry name" value="Knr4/Smi1-like_dom"/>
</dbReference>
<dbReference type="EMBL" id="JAUSWC010000017">
    <property type="protein sequence ID" value="MDQ0489827.1"/>
    <property type="molecule type" value="Genomic_DNA"/>
</dbReference>
<organism evidence="2 3">
    <name type="scientific">Streptomyces thermodiastaticus</name>
    <dbReference type="NCBI Taxonomy" id="44061"/>
    <lineage>
        <taxon>Bacteria</taxon>
        <taxon>Bacillati</taxon>
        <taxon>Actinomycetota</taxon>
        <taxon>Actinomycetes</taxon>
        <taxon>Kitasatosporales</taxon>
        <taxon>Streptomycetaceae</taxon>
        <taxon>Streptomyces</taxon>
    </lineage>
</organism>
<dbReference type="Proteomes" id="UP001236795">
    <property type="component" value="Unassembled WGS sequence"/>
</dbReference>
<evidence type="ECO:0000259" key="1">
    <source>
        <dbReference type="Pfam" id="PF09346"/>
    </source>
</evidence>
<name>A0ABU0KK82_9ACTN</name>
<feature type="domain" description="Knr4/Smi1-like" evidence="1">
    <location>
        <begin position="2"/>
        <end position="103"/>
    </location>
</feature>
<dbReference type="SUPFAM" id="SSF160631">
    <property type="entry name" value="SMI1/KNR4-like"/>
    <property type="match status" value="1"/>
</dbReference>
<protein>
    <recommendedName>
        <fullName evidence="1">Knr4/Smi1-like domain-containing protein</fullName>
    </recommendedName>
</protein>
<evidence type="ECO:0000313" key="2">
    <source>
        <dbReference type="EMBL" id="MDQ0489827.1"/>
    </source>
</evidence>
<dbReference type="Pfam" id="PF09346">
    <property type="entry name" value="SMI1_KNR4"/>
    <property type="match status" value="1"/>
</dbReference>
<dbReference type="InterPro" id="IPR037883">
    <property type="entry name" value="Knr4/Smi1-like_sf"/>
</dbReference>
<dbReference type="Gene3D" id="3.40.1580.10">
    <property type="entry name" value="SMI1/KNR4-like"/>
    <property type="match status" value="1"/>
</dbReference>
<evidence type="ECO:0000313" key="3">
    <source>
        <dbReference type="Proteomes" id="UP001236795"/>
    </source>
</evidence>
<comment type="caution">
    <text evidence="2">The sequence shown here is derived from an EMBL/GenBank/DDBJ whole genome shotgun (WGS) entry which is preliminary data.</text>
</comment>
<accession>A0ABU0KK82</accession>
<gene>
    <name evidence="2" type="ORF">QO019_004704</name>
</gene>